<feature type="transmembrane region" description="Helical" evidence="6">
    <location>
        <begin position="269"/>
        <end position="289"/>
    </location>
</feature>
<dbReference type="Gene3D" id="3.40.50.1000">
    <property type="entry name" value="HAD superfamily/HAD-like"/>
    <property type="match status" value="1"/>
</dbReference>
<keyword evidence="8" id="KW-1185">Reference proteome</keyword>
<evidence type="ECO:0000256" key="6">
    <source>
        <dbReference type="SAM" id="Phobius"/>
    </source>
</evidence>
<feature type="transmembrane region" description="Helical" evidence="6">
    <location>
        <begin position="352"/>
        <end position="371"/>
    </location>
</feature>
<gene>
    <name evidence="7" type="ORF">PQU98_04915</name>
</gene>
<dbReference type="InterPro" id="IPR036412">
    <property type="entry name" value="HAD-like_sf"/>
</dbReference>
<evidence type="ECO:0000256" key="2">
    <source>
        <dbReference type="ARBA" id="ARBA00022475"/>
    </source>
</evidence>
<evidence type="ECO:0000313" key="8">
    <source>
        <dbReference type="Proteomes" id="UP001218579"/>
    </source>
</evidence>
<dbReference type="Proteomes" id="UP001218579">
    <property type="component" value="Unassembled WGS sequence"/>
</dbReference>
<dbReference type="Pfam" id="PF12710">
    <property type="entry name" value="HAD"/>
    <property type="match status" value="1"/>
</dbReference>
<keyword evidence="5 6" id="KW-0472">Membrane</keyword>
<dbReference type="InterPro" id="IPR023214">
    <property type="entry name" value="HAD_sf"/>
</dbReference>
<dbReference type="Pfam" id="PF01040">
    <property type="entry name" value="UbiA"/>
    <property type="match status" value="1"/>
</dbReference>
<dbReference type="NCBIfam" id="NF006088">
    <property type="entry name" value="PRK08238.1"/>
    <property type="match status" value="1"/>
</dbReference>
<feature type="transmembrane region" description="Helical" evidence="6">
    <location>
        <begin position="229"/>
        <end position="249"/>
    </location>
</feature>
<keyword evidence="3 6" id="KW-0812">Transmembrane</keyword>
<protein>
    <submittedName>
        <fullName evidence="7">UbiA family prenyltransferase</fullName>
    </submittedName>
</protein>
<reference evidence="7 8" key="1">
    <citation type="submission" date="2023-01" db="EMBL/GenBank/DDBJ databases">
        <title>Novel species of the genus Asticcacaulis isolated from rivers.</title>
        <authorList>
            <person name="Lu H."/>
        </authorList>
    </citation>
    <scope>NUCLEOTIDE SEQUENCE [LARGE SCALE GENOMIC DNA]</scope>
    <source>
        <strain evidence="7 8">LKC15W</strain>
    </source>
</reference>
<sequence length="486" mass="52870">MKFDALKDISAVVQSPPLVVDLDGTLVKSDLLIESAFAALGNNPASLFGMLGAYLRGKPALKSYIAERTDIDIAHLPYDAEVLALIQQARNNGREVYLASATHKKYVEAVANHLGIFTGWFASDETINLSGAKKAARLVAEFGEKGFDYIGNDAIDLKVWPQARECIAVNAPGAVRAKLKKLEPNAVVLKTLPKQGKAWIKLLRVHQWAKNGLVMVPVLTSQSFSVTSITQAVAAFFAFSLAASSIYIINDLVDIDADRQHPSKKRRPLAAGTVPILPAMIAAPILLVASLAGAFLVNPLFLAVLTGYLVLTTLYTFSLKRKLLVDVIALAGLYTIRVVGGAAAISVVVSEWLLAFSVFVFTALALIKRYTELTVRFDQDLPDPTNRNYRKADLPIVATLAAAAGFNAVTVFALYVSDDKISQLYANPQLLWLICPLLLYWLGRCLMLAHRRDMNDDPIVFALKDRNSLLTVAACGVVMLAAMIRF</sequence>
<dbReference type="RefSeq" id="WP_272743768.1">
    <property type="nucleotide sequence ID" value="NZ_JAQQKV010000001.1"/>
</dbReference>
<evidence type="ECO:0000313" key="7">
    <source>
        <dbReference type="EMBL" id="MDC7675457.1"/>
    </source>
</evidence>
<evidence type="ECO:0000256" key="4">
    <source>
        <dbReference type="ARBA" id="ARBA00022989"/>
    </source>
</evidence>
<dbReference type="PANTHER" id="PTHR11048">
    <property type="entry name" value="PRENYLTRANSFERASES"/>
    <property type="match status" value="1"/>
</dbReference>
<dbReference type="InterPro" id="IPR039653">
    <property type="entry name" value="Prenyltransferase"/>
</dbReference>
<comment type="caution">
    <text evidence="7">The sequence shown here is derived from an EMBL/GenBank/DDBJ whole genome shotgun (WGS) entry which is preliminary data.</text>
</comment>
<name>A0ABT5HGT9_9CAUL</name>
<feature type="transmembrane region" description="Helical" evidence="6">
    <location>
        <begin position="392"/>
        <end position="417"/>
    </location>
</feature>
<dbReference type="InterPro" id="IPR044878">
    <property type="entry name" value="UbiA_sf"/>
</dbReference>
<dbReference type="EMBL" id="JAQQKV010000001">
    <property type="protein sequence ID" value="MDC7675457.1"/>
    <property type="molecule type" value="Genomic_DNA"/>
</dbReference>
<feature type="transmembrane region" description="Helical" evidence="6">
    <location>
        <begin position="324"/>
        <end position="346"/>
    </location>
</feature>
<feature type="transmembrane region" description="Helical" evidence="6">
    <location>
        <begin position="468"/>
        <end position="484"/>
    </location>
</feature>
<dbReference type="Gene3D" id="1.10.357.140">
    <property type="entry name" value="UbiA prenyltransferase"/>
    <property type="match status" value="1"/>
</dbReference>
<dbReference type="PANTHER" id="PTHR11048:SF5">
    <property type="entry name" value="DECAPRENYL-PHOSPHATE PHOSPHORIBOSYLTRANSFERASE"/>
    <property type="match status" value="1"/>
</dbReference>
<keyword evidence="2" id="KW-1003">Cell membrane</keyword>
<accession>A0ABT5HGT9</accession>
<feature type="transmembrane region" description="Helical" evidence="6">
    <location>
        <begin position="429"/>
        <end position="447"/>
    </location>
</feature>
<dbReference type="SUPFAM" id="SSF56784">
    <property type="entry name" value="HAD-like"/>
    <property type="match status" value="1"/>
</dbReference>
<evidence type="ECO:0000256" key="1">
    <source>
        <dbReference type="ARBA" id="ARBA00004141"/>
    </source>
</evidence>
<comment type="subcellular location">
    <subcellularLocation>
        <location evidence="1">Membrane</location>
        <topology evidence="1">Multi-pass membrane protein</topology>
    </subcellularLocation>
</comment>
<proteinExistence type="predicted"/>
<evidence type="ECO:0000256" key="3">
    <source>
        <dbReference type="ARBA" id="ARBA00022692"/>
    </source>
</evidence>
<dbReference type="InterPro" id="IPR000537">
    <property type="entry name" value="UbiA_prenyltransferase"/>
</dbReference>
<keyword evidence="4 6" id="KW-1133">Transmembrane helix</keyword>
<feature type="transmembrane region" description="Helical" evidence="6">
    <location>
        <begin position="295"/>
        <end position="317"/>
    </location>
</feature>
<organism evidence="7 8">
    <name type="scientific">Asticcacaulis machinosus</name>
    <dbReference type="NCBI Taxonomy" id="2984211"/>
    <lineage>
        <taxon>Bacteria</taxon>
        <taxon>Pseudomonadati</taxon>
        <taxon>Pseudomonadota</taxon>
        <taxon>Alphaproteobacteria</taxon>
        <taxon>Caulobacterales</taxon>
        <taxon>Caulobacteraceae</taxon>
        <taxon>Asticcacaulis</taxon>
    </lineage>
</organism>
<evidence type="ECO:0000256" key="5">
    <source>
        <dbReference type="ARBA" id="ARBA00023136"/>
    </source>
</evidence>
<dbReference type="CDD" id="cd13963">
    <property type="entry name" value="PT_UbiA_2"/>
    <property type="match status" value="1"/>
</dbReference>